<dbReference type="Pfam" id="PF24740">
    <property type="entry name" value="DUF7691"/>
    <property type="match status" value="1"/>
</dbReference>
<dbReference type="EMBL" id="CP036426">
    <property type="protein sequence ID" value="QDV35514.1"/>
    <property type="molecule type" value="Genomic_DNA"/>
</dbReference>
<reference evidence="2 3" key="1">
    <citation type="submission" date="2019-02" db="EMBL/GenBank/DDBJ databases">
        <title>Deep-cultivation of Planctomycetes and their phenomic and genomic characterization uncovers novel biology.</title>
        <authorList>
            <person name="Wiegand S."/>
            <person name="Jogler M."/>
            <person name="Boedeker C."/>
            <person name="Pinto D."/>
            <person name="Vollmers J."/>
            <person name="Rivas-Marin E."/>
            <person name="Kohn T."/>
            <person name="Peeters S.H."/>
            <person name="Heuer A."/>
            <person name="Rast P."/>
            <person name="Oberbeckmann S."/>
            <person name="Bunk B."/>
            <person name="Jeske O."/>
            <person name="Meyerdierks A."/>
            <person name="Storesund J.E."/>
            <person name="Kallscheuer N."/>
            <person name="Luecker S."/>
            <person name="Lage O.M."/>
            <person name="Pohl T."/>
            <person name="Merkel B.J."/>
            <person name="Hornburger P."/>
            <person name="Mueller R.-W."/>
            <person name="Bruemmer F."/>
            <person name="Labrenz M."/>
            <person name="Spormann A.M."/>
            <person name="Op den Camp H."/>
            <person name="Overmann J."/>
            <person name="Amann R."/>
            <person name="Jetten M.S.M."/>
            <person name="Mascher T."/>
            <person name="Medema M.H."/>
            <person name="Devos D.P."/>
            <person name="Kaster A.-K."/>
            <person name="Ovreas L."/>
            <person name="Rohde M."/>
            <person name="Galperin M.Y."/>
            <person name="Jogler C."/>
        </authorList>
    </citation>
    <scope>NUCLEOTIDE SEQUENCE [LARGE SCALE GENOMIC DNA]</scope>
    <source>
        <strain evidence="2 3">ElP</strain>
    </source>
</reference>
<keyword evidence="3" id="KW-1185">Reference proteome</keyword>
<dbReference type="InterPro" id="IPR056108">
    <property type="entry name" value="DUF7691"/>
</dbReference>
<evidence type="ECO:0000259" key="1">
    <source>
        <dbReference type="Pfam" id="PF24740"/>
    </source>
</evidence>
<proteinExistence type="predicted"/>
<organism evidence="2 3">
    <name type="scientific">Tautonia plasticadhaerens</name>
    <dbReference type="NCBI Taxonomy" id="2527974"/>
    <lineage>
        <taxon>Bacteria</taxon>
        <taxon>Pseudomonadati</taxon>
        <taxon>Planctomycetota</taxon>
        <taxon>Planctomycetia</taxon>
        <taxon>Isosphaerales</taxon>
        <taxon>Isosphaeraceae</taxon>
        <taxon>Tautonia</taxon>
    </lineage>
</organism>
<name>A0A518H3T2_9BACT</name>
<dbReference type="RefSeq" id="WP_145271165.1">
    <property type="nucleotide sequence ID" value="NZ_CP036426.1"/>
</dbReference>
<dbReference type="Proteomes" id="UP000317835">
    <property type="component" value="Chromosome"/>
</dbReference>
<protein>
    <recommendedName>
        <fullName evidence="1">DUF7691 domain-containing protein</fullName>
    </recommendedName>
</protein>
<sequence length="178" mass="20270">MGYSTTLYGVDLERLRTALGSEDRALLARIKEAERDEFERSDDWFDEDRLTLAQALDDLIEGRVSRPDCGFQYAYALELLCRWLGAELPHDDLLGSLDDLEVETLLERARLPVEIPTPEDFPVVSHLTSEEVHGELVRLSAIDLSFPEDEDIEEARHALVRCLEAARKRGVGVVSFYY</sequence>
<dbReference type="KEGG" id="tpla:ElP_34170"/>
<dbReference type="AlphaFoldDB" id="A0A518H3T2"/>
<evidence type="ECO:0000313" key="2">
    <source>
        <dbReference type="EMBL" id="QDV35514.1"/>
    </source>
</evidence>
<accession>A0A518H3T2</accession>
<gene>
    <name evidence="2" type="ORF">ElP_34170</name>
</gene>
<feature type="domain" description="DUF7691" evidence="1">
    <location>
        <begin position="1"/>
        <end position="178"/>
    </location>
</feature>
<evidence type="ECO:0000313" key="3">
    <source>
        <dbReference type="Proteomes" id="UP000317835"/>
    </source>
</evidence>
<dbReference type="OrthoDB" id="292401at2"/>